<gene>
    <name evidence="1" type="ORF">NDI37_07985</name>
</gene>
<comment type="caution">
    <text evidence="1">The sequence shown here is derived from an EMBL/GenBank/DDBJ whole genome shotgun (WGS) entry which is preliminary data.</text>
</comment>
<proteinExistence type="predicted"/>
<protein>
    <submittedName>
        <fullName evidence="1">Uncharacterized protein</fullName>
    </submittedName>
</protein>
<sequence>MGVSCNIRRETVLQFAKQGVNLVVAACSQVGLNLRVDKSPRMGSNAVPVVADATVFEQVKAVKAVETSSEDQSTPNVLYSNSI</sequence>
<name>A0ABV0JLT7_9CYAN</name>
<keyword evidence="2" id="KW-1185">Reference proteome</keyword>
<dbReference type="Gene3D" id="3.40.50.720">
    <property type="entry name" value="NAD(P)-binding Rossmann-like Domain"/>
    <property type="match status" value="1"/>
</dbReference>
<dbReference type="InterPro" id="IPR036291">
    <property type="entry name" value="NAD(P)-bd_dom_sf"/>
</dbReference>
<organism evidence="1 2">
    <name type="scientific">Funiculus sociatus GB2-A5</name>
    <dbReference type="NCBI Taxonomy" id="2933946"/>
    <lineage>
        <taxon>Bacteria</taxon>
        <taxon>Bacillati</taxon>
        <taxon>Cyanobacteriota</taxon>
        <taxon>Cyanophyceae</taxon>
        <taxon>Coleofasciculales</taxon>
        <taxon>Coleofasciculaceae</taxon>
        <taxon>Funiculus</taxon>
    </lineage>
</organism>
<evidence type="ECO:0000313" key="2">
    <source>
        <dbReference type="Proteomes" id="UP001442494"/>
    </source>
</evidence>
<dbReference type="Proteomes" id="UP001442494">
    <property type="component" value="Unassembled WGS sequence"/>
</dbReference>
<accession>A0ABV0JLT7</accession>
<dbReference type="SUPFAM" id="SSF51735">
    <property type="entry name" value="NAD(P)-binding Rossmann-fold domains"/>
    <property type="match status" value="1"/>
</dbReference>
<dbReference type="EMBL" id="JAMPKK010000013">
    <property type="protein sequence ID" value="MEP0864407.1"/>
    <property type="molecule type" value="Genomic_DNA"/>
</dbReference>
<reference evidence="1 2" key="1">
    <citation type="submission" date="2022-04" db="EMBL/GenBank/DDBJ databases">
        <title>Positive selection, recombination, and allopatry shape intraspecific diversity of widespread and dominant cyanobacteria.</title>
        <authorList>
            <person name="Wei J."/>
            <person name="Shu W."/>
            <person name="Hu C."/>
        </authorList>
    </citation>
    <scope>NUCLEOTIDE SEQUENCE [LARGE SCALE GENOMIC DNA]</scope>
    <source>
        <strain evidence="1 2">GB2-A5</strain>
    </source>
</reference>
<evidence type="ECO:0000313" key="1">
    <source>
        <dbReference type="EMBL" id="MEP0864407.1"/>
    </source>
</evidence>
<dbReference type="RefSeq" id="WP_190423986.1">
    <property type="nucleotide sequence ID" value="NZ_JAMPKK010000013.1"/>
</dbReference>